<organism evidence="2 3">
    <name type="scientific">Lactuca virosa</name>
    <dbReference type="NCBI Taxonomy" id="75947"/>
    <lineage>
        <taxon>Eukaryota</taxon>
        <taxon>Viridiplantae</taxon>
        <taxon>Streptophyta</taxon>
        <taxon>Embryophyta</taxon>
        <taxon>Tracheophyta</taxon>
        <taxon>Spermatophyta</taxon>
        <taxon>Magnoliopsida</taxon>
        <taxon>eudicotyledons</taxon>
        <taxon>Gunneridae</taxon>
        <taxon>Pentapetalae</taxon>
        <taxon>asterids</taxon>
        <taxon>campanulids</taxon>
        <taxon>Asterales</taxon>
        <taxon>Asteraceae</taxon>
        <taxon>Cichorioideae</taxon>
        <taxon>Cichorieae</taxon>
        <taxon>Lactucinae</taxon>
        <taxon>Lactuca</taxon>
    </lineage>
</organism>
<dbReference type="EMBL" id="CAKMRJ010003334">
    <property type="protein sequence ID" value="CAH1433318.1"/>
    <property type="molecule type" value="Genomic_DNA"/>
</dbReference>
<gene>
    <name evidence="2" type="ORF">LVIROSA_LOCUS19913</name>
</gene>
<feature type="transmembrane region" description="Helical" evidence="1">
    <location>
        <begin position="43"/>
        <end position="66"/>
    </location>
</feature>
<dbReference type="InterPro" id="IPR007750">
    <property type="entry name" value="DUF674"/>
</dbReference>
<evidence type="ECO:0000313" key="2">
    <source>
        <dbReference type="EMBL" id="CAH1433318.1"/>
    </source>
</evidence>
<name>A0AAU9ND97_9ASTR</name>
<keyword evidence="1" id="KW-1133">Transmembrane helix</keyword>
<keyword evidence="1" id="KW-0472">Membrane</keyword>
<feature type="transmembrane region" description="Helical" evidence="1">
    <location>
        <begin position="12"/>
        <end position="37"/>
    </location>
</feature>
<dbReference type="Proteomes" id="UP001157418">
    <property type="component" value="Unassembled WGS sequence"/>
</dbReference>
<proteinExistence type="predicted"/>
<dbReference type="PANTHER" id="PTHR33103:SF98">
    <property type="entry name" value="DUF674 FAMILY PROTEIN"/>
    <property type="match status" value="1"/>
</dbReference>
<feature type="transmembrane region" description="Helical" evidence="1">
    <location>
        <begin position="297"/>
        <end position="316"/>
    </location>
</feature>
<dbReference type="AlphaFoldDB" id="A0AAU9ND97"/>
<keyword evidence="1" id="KW-0812">Transmembrane</keyword>
<evidence type="ECO:0000313" key="3">
    <source>
        <dbReference type="Proteomes" id="UP001157418"/>
    </source>
</evidence>
<accession>A0AAU9ND97</accession>
<keyword evidence="3" id="KW-1185">Reference proteome</keyword>
<sequence>MKSSKCFEKGNPLLLSGAILAIPFCFIICRCCCLLLSPNLLLLEIFSVLVVRVTYVGCTCASTFIGSKGMVGTNEKSVQLKVFIDKNKNKVMFAEAEEDFVETLFSFFTLPLGTIAKLLRKQADLKYTKVGSLTSLYESVVNLNPKYFSNEESKDVFVNTRNSSTYFCERLKINLDPTKPKFFSYQGDTVFVKKKANFIITDDLNVAPLMLDTGIMFLKSLGVENINLLEERTIYFGVEEFLNLLKWSLFTKNPLSNIVLGGSNSALISSNTTKTKTVKSLVQESNKKIIYAQVKKFFVELFFCILSIVLCAFTRLTKDNSSPVGKRDSDLFLGNSGQTRTVKLLIQKSKNKLLCAQVENPFVELLLSFLTIPLGTYIRLMKEKSSPLGIYNLYNSIACLADGKYLKSEDLKTKLLCPERAIDYFHLNHCLVLD</sequence>
<comment type="caution">
    <text evidence="2">The sequence shown here is derived from an EMBL/GenBank/DDBJ whole genome shotgun (WGS) entry which is preliminary data.</text>
</comment>
<dbReference type="PANTHER" id="PTHR33103">
    <property type="entry name" value="OS01G0153900 PROTEIN"/>
    <property type="match status" value="1"/>
</dbReference>
<reference evidence="2 3" key="1">
    <citation type="submission" date="2022-01" db="EMBL/GenBank/DDBJ databases">
        <authorList>
            <person name="Xiong W."/>
            <person name="Schranz E."/>
        </authorList>
    </citation>
    <scope>NUCLEOTIDE SEQUENCE [LARGE SCALE GENOMIC DNA]</scope>
</reference>
<evidence type="ECO:0000256" key="1">
    <source>
        <dbReference type="SAM" id="Phobius"/>
    </source>
</evidence>
<protein>
    <recommendedName>
        <fullName evidence="4">DUF674 family protein</fullName>
    </recommendedName>
</protein>
<evidence type="ECO:0008006" key="4">
    <source>
        <dbReference type="Google" id="ProtNLM"/>
    </source>
</evidence>
<dbReference type="Pfam" id="PF05056">
    <property type="entry name" value="DUF674"/>
    <property type="match status" value="3"/>
</dbReference>